<protein>
    <submittedName>
        <fullName evidence="2">Uncharacterized protein</fullName>
    </submittedName>
</protein>
<organism evidence="2 3">
    <name type="scientific">Mycena albidolilacea</name>
    <dbReference type="NCBI Taxonomy" id="1033008"/>
    <lineage>
        <taxon>Eukaryota</taxon>
        <taxon>Fungi</taxon>
        <taxon>Dikarya</taxon>
        <taxon>Basidiomycota</taxon>
        <taxon>Agaricomycotina</taxon>
        <taxon>Agaricomycetes</taxon>
        <taxon>Agaricomycetidae</taxon>
        <taxon>Agaricales</taxon>
        <taxon>Marasmiineae</taxon>
        <taxon>Mycenaceae</taxon>
        <taxon>Mycena</taxon>
    </lineage>
</organism>
<evidence type="ECO:0000313" key="2">
    <source>
        <dbReference type="EMBL" id="KAJ7325977.1"/>
    </source>
</evidence>
<comment type="caution">
    <text evidence="2">The sequence shown here is derived from an EMBL/GenBank/DDBJ whole genome shotgun (WGS) entry which is preliminary data.</text>
</comment>
<feature type="compositionally biased region" description="Acidic residues" evidence="1">
    <location>
        <begin position="93"/>
        <end position="102"/>
    </location>
</feature>
<name>A0AAD6ZJF0_9AGAR</name>
<evidence type="ECO:0000256" key="1">
    <source>
        <dbReference type="SAM" id="MobiDB-lite"/>
    </source>
</evidence>
<gene>
    <name evidence="2" type="ORF">DFH08DRAFT_886501</name>
</gene>
<dbReference type="AlphaFoldDB" id="A0AAD6ZJF0"/>
<keyword evidence="3" id="KW-1185">Reference proteome</keyword>
<sequence>MSPAEEAYFAHAYTVGGDADVPLRAGAQDAVERARPEHADRVRSADEAKWADLRRRNKELPRTIFAIADEPVTWPGADDDGMGPESISHPEVEQDAGVDDGDVSSALHAPSPNASHCGCTLCGCAMGGGRRAADNLLGYVKIQALLPNSNSSCNRT</sequence>
<proteinExistence type="predicted"/>
<evidence type="ECO:0000313" key="3">
    <source>
        <dbReference type="Proteomes" id="UP001218218"/>
    </source>
</evidence>
<accession>A0AAD6ZJF0</accession>
<feature type="region of interest" description="Disordered" evidence="1">
    <location>
        <begin position="71"/>
        <end position="107"/>
    </location>
</feature>
<reference evidence="2" key="1">
    <citation type="submission" date="2023-03" db="EMBL/GenBank/DDBJ databases">
        <title>Massive genome expansion in bonnet fungi (Mycena s.s.) driven by repeated elements and novel gene families across ecological guilds.</title>
        <authorList>
            <consortium name="Lawrence Berkeley National Laboratory"/>
            <person name="Harder C.B."/>
            <person name="Miyauchi S."/>
            <person name="Viragh M."/>
            <person name="Kuo A."/>
            <person name="Thoen E."/>
            <person name="Andreopoulos B."/>
            <person name="Lu D."/>
            <person name="Skrede I."/>
            <person name="Drula E."/>
            <person name="Henrissat B."/>
            <person name="Morin E."/>
            <person name="Kohler A."/>
            <person name="Barry K."/>
            <person name="LaButti K."/>
            <person name="Morin E."/>
            <person name="Salamov A."/>
            <person name="Lipzen A."/>
            <person name="Mereny Z."/>
            <person name="Hegedus B."/>
            <person name="Baldrian P."/>
            <person name="Stursova M."/>
            <person name="Weitz H."/>
            <person name="Taylor A."/>
            <person name="Grigoriev I.V."/>
            <person name="Nagy L.G."/>
            <person name="Martin F."/>
            <person name="Kauserud H."/>
        </authorList>
    </citation>
    <scope>NUCLEOTIDE SEQUENCE</scope>
    <source>
        <strain evidence="2">CBHHK002</strain>
    </source>
</reference>
<dbReference type="EMBL" id="JARIHO010000043">
    <property type="protein sequence ID" value="KAJ7325977.1"/>
    <property type="molecule type" value="Genomic_DNA"/>
</dbReference>
<dbReference type="Proteomes" id="UP001218218">
    <property type="component" value="Unassembled WGS sequence"/>
</dbReference>